<gene>
    <name evidence="1" type="ORF">GLOINDRAFT_29738</name>
</gene>
<name>U9TPX8_RHIID</name>
<dbReference type="HOGENOM" id="CLU_1556084_0_0_1"/>
<organism evidence="1">
    <name type="scientific">Rhizophagus irregularis (strain DAOM 181602 / DAOM 197198 / MUCL 43194)</name>
    <name type="common">Arbuscular mycorrhizal fungus</name>
    <name type="synonym">Glomus intraradices</name>
    <dbReference type="NCBI Taxonomy" id="747089"/>
    <lineage>
        <taxon>Eukaryota</taxon>
        <taxon>Fungi</taxon>
        <taxon>Fungi incertae sedis</taxon>
        <taxon>Mucoromycota</taxon>
        <taxon>Glomeromycotina</taxon>
        <taxon>Glomeromycetes</taxon>
        <taxon>Glomerales</taxon>
        <taxon>Glomeraceae</taxon>
        <taxon>Rhizophagus</taxon>
    </lineage>
</organism>
<dbReference type="AlphaFoldDB" id="U9TPX8"/>
<dbReference type="EMBL" id="KI287373">
    <property type="protein sequence ID" value="ESA10180.1"/>
    <property type="molecule type" value="Genomic_DNA"/>
</dbReference>
<reference evidence="1" key="1">
    <citation type="submission" date="2013-07" db="EMBL/GenBank/DDBJ databases">
        <title>The genome of an arbuscular mycorrhizal fungus provides insights into the evolution of the oldest plant symbiosis.</title>
        <authorList>
            <consortium name="DOE Joint Genome Institute"/>
            <person name="Tisserant E."/>
            <person name="Malbreil M."/>
            <person name="Kuo A."/>
            <person name="Kohler A."/>
            <person name="Symeonidi A."/>
            <person name="Balestrini R."/>
            <person name="Charron P."/>
            <person name="Duensing N."/>
            <person name="Frei-dit-Frey N."/>
            <person name="Gianinazzi-Pearson V."/>
            <person name="Gilbert B."/>
            <person name="Handa Y."/>
            <person name="Hijri M."/>
            <person name="Kaul R."/>
            <person name="Kawaguchi M."/>
            <person name="Krajinski F."/>
            <person name="Lammers P."/>
            <person name="Lapierre D."/>
            <person name="Masclaux F.G."/>
            <person name="Murat C."/>
            <person name="Morin E."/>
            <person name="Ndikumana S."/>
            <person name="Pagni M."/>
            <person name="Petitpierre D."/>
            <person name="Requena N."/>
            <person name="Rosikiewicz P."/>
            <person name="Riley R."/>
            <person name="Saito K."/>
            <person name="San Clemente H."/>
            <person name="Shapiro H."/>
            <person name="van Tuinen D."/>
            <person name="Becard G."/>
            <person name="Bonfante P."/>
            <person name="Paszkowski U."/>
            <person name="Shachar-Hill Y."/>
            <person name="Young J.P."/>
            <person name="Sanders I.R."/>
            <person name="Henrissat B."/>
            <person name="Rensing S.A."/>
            <person name="Grigoriev I.V."/>
            <person name="Corradi N."/>
            <person name="Roux C."/>
            <person name="Martin F."/>
        </authorList>
    </citation>
    <scope>NUCLEOTIDE SEQUENCE</scope>
    <source>
        <strain evidence="1">DAOM 197198</strain>
    </source>
</reference>
<protein>
    <submittedName>
        <fullName evidence="1">Uncharacterized protein</fullName>
    </submittedName>
</protein>
<proteinExistence type="predicted"/>
<sequence>MKFFFDAWTLVAFSGSLGVQITVVFSSLDAGFNSWLFSLLGCLRSILIGRLENIFELSLLVLLVKRFTNISIYSFLDDQTTKFLGAQAGSWMYGFSALWMQVSMACSSIGFHGYISLDANFANGWFFDFLDAARLRIYCESIVRIDILMEIWPLSFLGYLDIQDFEQLRRQH</sequence>
<accession>U9TPX8</accession>
<dbReference type="VEuPathDB" id="FungiDB:RhiirFUN_011784"/>
<evidence type="ECO:0000313" key="1">
    <source>
        <dbReference type="EMBL" id="ESA10180.1"/>
    </source>
</evidence>